<evidence type="ECO:0000313" key="4">
    <source>
        <dbReference type="Proteomes" id="UP000199677"/>
    </source>
</evidence>
<feature type="domain" description="Antitoxin Xre/MbcA/ParS-like toxin-binding" evidence="1">
    <location>
        <begin position="95"/>
        <end position="146"/>
    </location>
</feature>
<dbReference type="InterPro" id="IPR024467">
    <property type="entry name" value="Xre/MbcA/ParS-like_toxin-bd"/>
</dbReference>
<dbReference type="OrthoDB" id="8595277at2"/>
<dbReference type="STRING" id="416873.SAMN04487951_101302"/>
<name>A0A1G9XJ46_9GAMM</name>
<protein>
    <submittedName>
        <fullName evidence="3">Putative toxin-antitoxin system antitoxin component, TIGR02293 family</fullName>
    </submittedName>
</protein>
<dbReference type="GO" id="GO:0003677">
    <property type="term" value="F:DNA binding"/>
    <property type="evidence" value="ECO:0007669"/>
    <property type="project" value="InterPro"/>
</dbReference>
<dbReference type="AlphaFoldDB" id="A0A1G9XJ46"/>
<dbReference type="InterPro" id="IPR011979">
    <property type="entry name" value="Antitox_Xre"/>
</dbReference>
<dbReference type="Pfam" id="PF20432">
    <property type="entry name" value="Xre-like-HTH"/>
    <property type="match status" value="1"/>
</dbReference>
<reference evidence="4" key="1">
    <citation type="submission" date="2016-10" db="EMBL/GenBank/DDBJ databases">
        <authorList>
            <person name="Varghese N."/>
            <person name="Submissions S."/>
        </authorList>
    </citation>
    <scope>NUCLEOTIDE SEQUENCE [LARGE SCALE GENOMIC DNA]</scope>
    <source>
        <strain evidence="4">CGMCC 1.6494</strain>
    </source>
</reference>
<keyword evidence="4" id="KW-1185">Reference proteome</keyword>
<evidence type="ECO:0000313" key="3">
    <source>
        <dbReference type="EMBL" id="SDM96774.1"/>
    </source>
</evidence>
<feature type="domain" description="Antitoxin Xre-like helix-turn-helix" evidence="2">
    <location>
        <begin position="31"/>
        <end position="90"/>
    </location>
</feature>
<dbReference type="InterPro" id="IPR046847">
    <property type="entry name" value="Xre-like_HTH"/>
</dbReference>
<proteinExistence type="predicted"/>
<dbReference type="NCBIfam" id="TIGR02293">
    <property type="entry name" value="TAS_TIGR02293"/>
    <property type="match status" value="1"/>
</dbReference>
<dbReference type="Proteomes" id="UP000199677">
    <property type="component" value="Unassembled WGS sequence"/>
</dbReference>
<organism evidence="3 4">
    <name type="scientific">Vreelandella arcis</name>
    <dbReference type="NCBI Taxonomy" id="416873"/>
    <lineage>
        <taxon>Bacteria</taxon>
        <taxon>Pseudomonadati</taxon>
        <taxon>Pseudomonadota</taxon>
        <taxon>Gammaproteobacteria</taxon>
        <taxon>Oceanospirillales</taxon>
        <taxon>Halomonadaceae</taxon>
        <taxon>Vreelandella</taxon>
    </lineage>
</organism>
<gene>
    <name evidence="3" type="ORF">SAMN04487951_101302</name>
</gene>
<accession>A0A1G9XJ46</accession>
<dbReference type="Pfam" id="PF09722">
    <property type="entry name" value="Xre_MbcA_ParS_C"/>
    <property type="match status" value="1"/>
</dbReference>
<sequence>MDIPFTQYQPPKALASGFWQQIGLPARGRKLHELLHQGVEYQVYPRLAKVSGIEQKALARYVDIPSATLSRRAKSGRFKMVESDRLYRFAELFKAALDLFEGDTEGARAWLLKPNMGLGGRRPIEMSATSAEYQTVLNLIGRLEHGVSA</sequence>
<dbReference type="RefSeq" id="WP_089701774.1">
    <property type="nucleotide sequence ID" value="NZ_FNII01000001.1"/>
</dbReference>
<dbReference type="EMBL" id="FNII01000001">
    <property type="protein sequence ID" value="SDM96774.1"/>
    <property type="molecule type" value="Genomic_DNA"/>
</dbReference>
<evidence type="ECO:0000259" key="2">
    <source>
        <dbReference type="Pfam" id="PF20432"/>
    </source>
</evidence>
<evidence type="ECO:0000259" key="1">
    <source>
        <dbReference type="Pfam" id="PF09722"/>
    </source>
</evidence>